<sequence>MPGGLSEQAKKSLTFWGMVGAVMTALKLKDRWDDYRAVPSEEDGHGPVALRTATDDEGLEAAMHEVLDTEIPSARPRRKKADCCVCCGLRCGIFWKAFGIVCLIFIVWQGIKFAFWLMTPTPTGLEGMPEFSTSLNCQNAPFIYNSTTTTYMVPLGSATLDHSADFRGKAVGTIIVAQGAPDATELKYEMTLRTDDQSLFSNVVVDYPSVEDVSSGMESRFLLSTSNWVSSACMRYDLTLYIPPNIKEMHLQTHSVSQVKFDTDSNFDLEKLSVIMFSNNENNMLLPHTGVHAGDLRLEMFGGWMVGDVAIVDKTALVTQQGGAAMNARVHPVPSSTEPPAAADLETTTGNGRSDVFYENHPGHPHRTISSVHRSSLNGDLYLTYKNADFNGLIDLTAPSWSARGMQGSANKVTGELPWAGNKDGGDSIVAFSPKGWIGLYF</sequence>
<keyword evidence="1" id="KW-0812">Transmembrane</keyword>
<dbReference type="EMBL" id="KV722437">
    <property type="protein sequence ID" value="OCH89004.1"/>
    <property type="molecule type" value="Genomic_DNA"/>
</dbReference>
<protein>
    <submittedName>
        <fullName evidence="2">Uncharacterized protein</fullName>
    </submittedName>
</protein>
<name>A0A8E2DKM3_9APHY</name>
<dbReference type="OrthoDB" id="2991206at2759"/>
<reference evidence="2 3" key="1">
    <citation type="submission" date="2016-07" db="EMBL/GenBank/DDBJ databases">
        <title>Draft genome of the white-rot fungus Obba rivulosa 3A-2.</title>
        <authorList>
            <consortium name="DOE Joint Genome Institute"/>
            <person name="Miettinen O."/>
            <person name="Riley R."/>
            <person name="Acob R."/>
            <person name="Barry K."/>
            <person name="Cullen D."/>
            <person name="De Vries R."/>
            <person name="Hainaut M."/>
            <person name="Hatakka A."/>
            <person name="Henrissat B."/>
            <person name="Hilden K."/>
            <person name="Kuo R."/>
            <person name="Labutti K."/>
            <person name="Lipzen A."/>
            <person name="Makela M.R."/>
            <person name="Sandor L."/>
            <person name="Spatafora J.W."/>
            <person name="Grigoriev I.V."/>
            <person name="Hibbett D.S."/>
        </authorList>
    </citation>
    <scope>NUCLEOTIDE SEQUENCE [LARGE SCALE GENOMIC DNA]</scope>
    <source>
        <strain evidence="2 3">3A-2</strain>
    </source>
</reference>
<proteinExistence type="predicted"/>
<dbReference type="Proteomes" id="UP000250043">
    <property type="component" value="Unassembled WGS sequence"/>
</dbReference>
<feature type="transmembrane region" description="Helical" evidence="1">
    <location>
        <begin position="93"/>
        <end position="111"/>
    </location>
</feature>
<accession>A0A8E2DKM3</accession>
<dbReference type="AlphaFoldDB" id="A0A8E2DKM3"/>
<gene>
    <name evidence="2" type="ORF">OBBRIDRAFT_757143</name>
</gene>
<evidence type="ECO:0000313" key="3">
    <source>
        <dbReference type="Proteomes" id="UP000250043"/>
    </source>
</evidence>
<keyword evidence="1" id="KW-1133">Transmembrane helix</keyword>
<keyword evidence="3" id="KW-1185">Reference proteome</keyword>
<organism evidence="2 3">
    <name type="scientific">Obba rivulosa</name>
    <dbReference type="NCBI Taxonomy" id="1052685"/>
    <lineage>
        <taxon>Eukaryota</taxon>
        <taxon>Fungi</taxon>
        <taxon>Dikarya</taxon>
        <taxon>Basidiomycota</taxon>
        <taxon>Agaricomycotina</taxon>
        <taxon>Agaricomycetes</taxon>
        <taxon>Polyporales</taxon>
        <taxon>Gelatoporiaceae</taxon>
        <taxon>Obba</taxon>
    </lineage>
</organism>
<evidence type="ECO:0000313" key="2">
    <source>
        <dbReference type="EMBL" id="OCH89004.1"/>
    </source>
</evidence>
<evidence type="ECO:0000256" key="1">
    <source>
        <dbReference type="SAM" id="Phobius"/>
    </source>
</evidence>
<keyword evidence="1" id="KW-0472">Membrane</keyword>